<dbReference type="PANTHER" id="PTHR21342">
    <property type="entry name" value="PHOSPHOPANTETHEINE ADENYLYLTRANSFERASE"/>
    <property type="match status" value="1"/>
</dbReference>
<comment type="cofactor">
    <cofactor evidence="9">
        <name>Mg(2+)</name>
        <dbReference type="ChEBI" id="CHEBI:18420"/>
    </cofactor>
</comment>
<evidence type="ECO:0000256" key="4">
    <source>
        <dbReference type="ARBA" id="ARBA00022741"/>
    </source>
</evidence>
<dbReference type="EC" id="2.7.7.3" evidence="9"/>
<feature type="binding site" evidence="9">
    <location>
        <position position="101"/>
    </location>
    <ligand>
        <name>ATP</name>
        <dbReference type="ChEBI" id="CHEBI:30616"/>
    </ligand>
</feature>
<dbReference type="Proteomes" id="UP000036106">
    <property type="component" value="Chromosome"/>
</dbReference>
<keyword evidence="12" id="KW-1185">Reference proteome</keyword>
<dbReference type="NCBIfam" id="TIGR00125">
    <property type="entry name" value="cyt_tran_rel"/>
    <property type="match status" value="1"/>
</dbReference>
<evidence type="ECO:0000313" key="11">
    <source>
        <dbReference type="EMBL" id="AKP66445.1"/>
    </source>
</evidence>
<comment type="caution">
    <text evidence="9">Lacks conserved residue(s) required for the propagation of feature annotation.</text>
</comment>
<evidence type="ECO:0000256" key="3">
    <source>
        <dbReference type="ARBA" id="ARBA00022695"/>
    </source>
</evidence>
<dbReference type="Pfam" id="PF01467">
    <property type="entry name" value="CTP_transf_like"/>
    <property type="match status" value="1"/>
</dbReference>
<protein>
    <recommendedName>
        <fullName evidence="9">Phosphopantetheine adenylyltransferase</fullName>
        <ecNumber evidence="9">2.7.7.3</ecNumber>
    </recommendedName>
    <alternativeName>
        <fullName evidence="9">Dephospho-CoA pyrophosphorylase</fullName>
    </alternativeName>
    <alternativeName>
        <fullName evidence="9">Pantetheine-phosphate adenylyltransferase</fullName>
        <shortName evidence="9">PPAT</shortName>
    </alternativeName>
</protein>
<organism evidence="11 12">
    <name type="scientific">Companilactobacillus ginsenosidimutans</name>
    <dbReference type="NCBI Taxonomy" id="1007676"/>
    <lineage>
        <taxon>Bacteria</taxon>
        <taxon>Bacillati</taxon>
        <taxon>Bacillota</taxon>
        <taxon>Bacilli</taxon>
        <taxon>Lactobacillales</taxon>
        <taxon>Lactobacillaceae</taxon>
        <taxon>Companilactobacillus</taxon>
    </lineage>
</organism>
<feature type="binding site" evidence="9">
    <location>
        <position position="11"/>
    </location>
    <ligand>
        <name>substrate</name>
    </ligand>
</feature>
<feature type="binding site" evidence="9">
    <location>
        <position position="90"/>
    </location>
    <ligand>
        <name>substrate</name>
    </ligand>
</feature>
<dbReference type="InterPro" id="IPR004821">
    <property type="entry name" value="Cyt_trans-like"/>
</dbReference>
<name>A0A0H4QYA7_9LACO</name>
<sequence length="169" mass="19083">MSEKIGLYAGSFDPITNGHVDIIRRASKLFDKLIVAPMTNTSKKYLFTYDEKKTFIEEEIKDLPNVKVVNGKDELTIKLAKRYGATFLVRSMRNADDFGYESGVSSINKALDDDIETIFLISDTKYSTISSSMIKEVAKFNGDITKFVPKHVATELTKRLQKGNRSLEI</sequence>
<keyword evidence="3 9" id="KW-0548">Nucleotidyltransferase</keyword>
<evidence type="ECO:0000256" key="5">
    <source>
        <dbReference type="ARBA" id="ARBA00022840"/>
    </source>
</evidence>
<dbReference type="InterPro" id="IPR001980">
    <property type="entry name" value="PPAT"/>
</dbReference>
<accession>A0A0H4QYA7</accession>
<dbReference type="KEGG" id="lgn:ABM34_02015"/>
<dbReference type="RefSeq" id="WP_048702813.1">
    <property type="nucleotide sequence ID" value="NZ_CP012034.1"/>
</dbReference>
<evidence type="ECO:0000256" key="2">
    <source>
        <dbReference type="ARBA" id="ARBA00022679"/>
    </source>
</evidence>
<dbReference type="SUPFAM" id="SSF52374">
    <property type="entry name" value="Nucleotidylyl transferase"/>
    <property type="match status" value="1"/>
</dbReference>
<feature type="binding site" evidence="9">
    <location>
        <position position="19"/>
    </location>
    <ligand>
        <name>ATP</name>
        <dbReference type="ChEBI" id="CHEBI:30616"/>
    </ligand>
</feature>
<keyword evidence="2 9" id="KW-0808">Transferase</keyword>
<evidence type="ECO:0000256" key="6">
    <source>
        <dbReference type="ARBA" id="ARBA00022842"/>
    </source>
</evidence>
<gene>
    <name evidence="9 11" type="primary">coaD</name>
    <name evidence="11" type="ORF">ABM34_02015</name>
</gene>
<comment type="catalytic activity">
    <reaction evidence="8 9">
        <text>(R)-4'-phosphopantetheine + ATP + H(+) = 3'-dephospho-CoA + diphosphate</text>
        <dbReference type="Rhea" id="RHEA:19801"/>
        <dbReference type="ChEBI" id="CHEBI:15378"/>
        <dbReference type="ChEBI" id="CHEBI:30616"/>
        <dbReference type="ChEBI" id="CHEBI:33019"/>
        <dbReference type="ChEBI" id="CHEBI:57328"/>
        <dbReference type="ChEBI" id="CHEBI:61723"/>
        <dbReference type="EC" id="2.7.7.3"/>
    </reaction>
</comment>
<evidence type="ECO:0000256" key="1">
    <source>
        <dbReference type="ARBA" id="ARBA00022490"/>
    </source>
</evidence>
<feature type="site" description="Transition state stabilizer" evidence="9">
    <location>
        <position position="19"/>
    </location>
</feature>
<feature type="binding site" evidence="9">
    <location>
        <begin position="11"/>
        <end position="12"/>
    </location>
    <ligand>
        <name>ATP</name>
        <dbReference type="ChEBI" id="CHEBI:30616"/>
    </ligand>
</feature>
<feature type="binding site" evidence="9">
    <location>
        <begin position="126"/>
        <end position="132"/>
    </location>
    <ligand>
        <name>ATP</name>
        <dbReference type="ChEBI" id="CHEBI:30616"/>
    </ligand>
</feature>
<feature type="binding site" evidence="9">
    <location>
        <position position="43"/>
    </location>
    <ligand>
        <name>substrate</name>
    </ligand>
</feature>
<dbReference type="AlphaFoldDB" id="A0A0H4QYA7"/>
<reference evidence="12" key="1">
    <citation type="submission" date="2015-07" db="EMBL/GenBank/DDBJ databases">
        <title>Lactobacillus ginsenosidimutans/EMML 3141/ whole genome sequencing.</title>
        <authorList>
            <person name="Kim M.K."/>
            <person name="Im W.-T."/>
            <person name="Srinivasan S."/>
            <person name="Lee J.-J."/>
        </authorList>
    </citation>
    <scope>NUCLEOTIDE SEQUENCE [LARGE SCALE GENOMIC DNA]</scope>
    <source>
        <strain evidence="12">EMML 3041</strain>
    </source>
</reference>
<dbReference type="UniPathway" id="UPA00241">
    <property type="reaction ID" value="UER00355"/>
</dbReference>
<dbReference type="PRINTS" id="PR01020">
    <property type="entry name" value="LPSBIOSNTHSS"/>
</dbReference>
<keyword evidence="1 9" id="KW-0963">Cytoplasm</keyword>
<evidence type="ECO:0000256" key="7">
    <source>
        <dbReference type="ARBA" id="ARBA00022993"/>
    </source>
</evidence>
<dbReference type="HAMAP" id="MF_00151">
    <property type="entry name" value="PPAT_bact"/>
    <property type="match status" value="1"/>
</dbReference>
<dbReference type="InterPro" id="IPR014729">
    <property type="entry name" value="Rossmann-like_a/b/a_fold"/>
</dbReference>
<feature type="domain" description="Cytidyltransferase-like" evidence="10">
    <location>
        <begin position="7"/>
        <end position="136"/>
    </location>
</feature>
<comment type="pathway">
    <text evidence="9">Cofactor biosynthesis; coenzyme A biosynthesis; CoA from (R)-pantothenate: step 4/5.</text>
</comment>
<dbReference type="NCBIfam" id="TIGR01510">
    <property type="entry name" value="coaD_prev_kdtB"/>
    <property type="match status" value="1"/>
</dbReference>
<dbReference type="GO" id="GO:0005524">
    <property type="term" value="F:ATP binding"/>
    <property type="evidence" value="ECO:0007669"/>
    <property type="project" value="UniProtKB-KW"/>
</dbReference>
<comment type="subcellular location">
    <subcellularLocation>
        <location evidence="9">Cytoplasm</location>
    </subcellularLocation>
</comment>
<keyword evidence="5 9" id="KW-0067">ATP-binding</keyword>
<keyword evidence="7 9" id="KW-0173">Coenzyme A biosynthesis</keyword>
<dbReference type="GO" id="GO:0015937">
    <property type="term" value="P:coenzyme A biosynthetic process"/>
    <property type="evidence" value="ECO:0007669"/>
    <property type="project" value="UniProtKB-UniRule"/>
</dbReference>
<dbReference type="CDD" id="cd02163">
    <property type="entry name" value="PPAT"/>
    <property type="match status" value="1"/>
</dbReference>
<comment type="subunit">
    <text evidence="9">Homohexamer.</text>
</comment>
<dbReference type="GO" id="GO:0005737">
    <property type="term" value="C:cytoplasm"/>
    <property type="evidence" value="ECO:0007669"/>
    <property type="project" value="UniProtKB-SubCell"/>
</dbReference>
<dbReference type="STRING" id="1007676.ABM34_02015"/>
<feature type="binding site" evidence="9">
    <location>
        <position position="76"/>
    </location>
    <ligand>
        <name>substrate</name>
    </ligand>
</feature>
<evidence type="ECO:0000256" key="8">
    <source>
        <dbReference type="ARBA" id="ARBA00029346"/>
    </source>
</evidence>
<evidence type="ECO:0000259" key="10">
    <source>
        <dbReference type="Pfam" id="PF01467"/>
    </source>
</evidence>
<evidence type="ECO:0000256" key="9">
    <source>
        <dbReference type="HAMAP-Rule" id="MF_00151"/>
    </source>
</evidence>
<evidence type="ECO:0000313" key="12">
    <source>
        <dbReference type="Proteomes" id="UP000036106"/>
    </source>
</evidence>
<dbReference type="Gene3D" id="3.40.50.620">
    <property type="entry name" value="HUPs"/>
    <property type="match status" value="1"/>
</dbReference>
<dbReference type="PANTHER" id="PTHR21342:SF1">
    <property type="entry name" value="PHOSPHOPANTETHEINE ADENYLYLTRANSFERASE"/>
    <property type="match status" value="1"/>
</dbReference>
<dbReference type="OrthoDB" id="9806661at2"/>
<dbReference type="EMBL" id="CP012034">
    <property type="protein sequence ID" value="AKP66445.1"/>
    <property type="molecule type" value="Genomic_DNA"/>
</dbReference>
<comment type="function">
    <text evidence="9">Reversibly transfers an adenylyl group from ATP to 4'-phosphopantetheine, yielding dephospho-CoA (dPCoA) and pyrophosphate.</text>
</comment>
<keyword evidence="6 9" id="KW-0460">Magnesium</keyword>
<dbReference type="GO" id="GO:0004595">
    <property type="term" value="F:pantetheine-phosphate adenylyltransferase activity"/>
    <property type="evidence" value="ECO:0007669"/>
    <property type="project" value="UniProtKB-UniRule"/>
</dbReference>
<keyword evidence="4 9" id="KW-0547">Nucleotide-binding</keyword>
<proteinExistence type="inferred from homology"/>
<dbReference type="PATRIC" id="fig|1007676.4.peg.420"/>
<comment type="similarity">
    <text evidence="9">Belongs to the bacterial CoaD family.</text>
</comment>